<dbReference type="Proteomes" id="UP000008177">
    <property type="component" value="Unplaced contigs"/>
</dbReference>
<evidence type="ECO:0000313" key="2">
    <source>
        <dbReference type="Proteomes" id="UP000008177"/>
    </source>
</evidence>
<evidence type="ECO:0000313" key="1">
    <source>
        <dbReference type="EMBL" id="CCD47608.1"/>
    </source>
</evidence>
<gene>
    <name evidence="1" type="ORF">BofuT4_P035880.1</name>
</gene>
<name>G2Y4L8_BOTF4</name>
<protein>
    <submittedName>
        <fullName evidence="1">Uncharacterized protein</fullName>
    </submittedName>
</protein>
<dbReference type="HOGENOM" id="CLU_1981312_0_0_1"/>
<proteinExistence type="predicted"/>
<dbReference type="OrthoDB" id="10421111at2759"/>
<dbReference type="AlphaFoldDB" id="G2Y4L8"/>
<accession>G2Y4L8</accession>
<dbReference type="EMBL" id="FQ790287">
    <property type="protein sequence ID" value="CCD47608.1"/>
    <property type="molecule type" value="Genomic_DNA"/>
</dbReference>
<sequence>MTSFSATRLHARATVPNDGFLTNVLNMALHAFLAFKFLADVGPLIRDPDWKLKSGDLTHPFSVALPLRHFHHTSKDSNGRTFTTVIVTLDGFTGRLSWLDFNVMSDMPHFLAVGAWKGAVPQLCAM</sequence>
<organism evidence="1 2">
    <name type="scientific">Botryotinia fuckeliana (strain T4)</name>
    <name type="common">Noble rot fungus</name>
    <name type="synonym">Botrytis cinerea</name>
    <dbReference type="NCBI Taxonomy" id="999810"/>
    <lineage>
        <taxon>Eukaryota</taxon>
        <taxon>Fungi</taxon>
        <taxon>Dikarya</taxon>
        <taxon>Ascomycota</taxon>
        <taxon>Pezizomycotina</taxon>
        <taxon>Leotiomycetes</taxon>
        <taxon>Helotiales</taxon>
        <taxon>Sclerotiniaceae</taxon>
        <taxon>Botrytis</taxon>
    </lineage>
</organism>
<reference evidence="2" key="1">
    <citation type="journal article" date="2011" name="PLoS Genet.">
        <title>Genomic analysis of the necrotrophic fungal pathogens Sclerotinia sclerotiorum and Botrytis cinerea.</title>
        <authorList>
            <person name="Amselem J."/>
            <person name="Cuomo C.A."/>
            <person name="van Kan J.A."/>
            <person name="Viaud M."/>
            <person name="Benito E.P."/>
            <person name="Couloux A."/>
            <person name="Coutinho P.M."/>
            <person name="de Vries R.P."/>
            <person name="Dyer P.S."/>
            <person name="Fillinger S."/>
            <person name="Fournier E."/>
            <person name="Gout L."/>
            <person name="Hahn M."/>
            <person name="Kohn L."/>
            <person name="Lapalu N."/>
            <person name="Plummer K.M."/>
            <person name="Pradier J.M."/>
            <person name="Quevillon E."/>
            <person name="Sharon A."/>
            <person name="Simon A."/>
            <person name="ten Have A."/>
            <person name="Tudzynski B."/>
            <person name="Tudzynski P."/>
            <person name="Wincker P."/>
            <person name="Andrew M."/>
            <person name="Anthouard V."/>
            <person name="Beever R.E."/>
            <person name="Beffa R."/>
            <person name="Benoit I."/>
            <person name="Bouzid O."/>
            <person name="Brault B."/>
            <person name="Chen Z."/>
            <person name="Choquer M."/>
            <person name="Collemare J."/>
            <person name="Cotton P."/>
            <person name="Danchin E.G."/>
            <person name="Da Silva C."/>
            <person name="Gautier A."/>
            <person name="Giraud C."/>
            <person name="Giraud T."/>
            <person name="Gonzalez C."/>
            <person name="Grossetete S."/>
            <person name="Guldener U."/>
            <person name="Henrissat B."/>
            <person name="Howlett B.J."/>
            <person name="Kodira C."/>
            <person name="Kretschmer M."/>
            <person name="Lappartient A."/>
            <person name="Leroch M."/>
            <person name="Levis C."/>
            <person name="Mauceli E."/>
            <person name="Neuveglise C."/>
            <person name="Oeser B."/>
            <person name="Pearson M."/>
            <person name="Poulain J."/>
            <person name="Poussereau N."/>
            <person name="Quesneville H."/>
            <person name="Rascle C."/>
            <person name="Schumacher J."/>
            <person name="Segurens B."/>
            <person name="Sexton A."/>
            <person name="Silva E."/>
            <person name="Sirven C."/>
            <person name="Soanes D.M."/>
            <person name="Talbot N.J."/>
            <person name="Templeton M."/>
            <person name="Yandava C."/>
            <person name="Yarden O."/>
            <person name="Zeng Q."/>
            <person name="Rollins J.A."/>
            <person name="Lebrun M.H."/>
            <person name="Dickman M."/>
        </authorList>
    </citation>
    <scope>NUCLEOTIDE SEQUENCE [LARGE SCALE GENOMIC DNA]</scope>
    <source>
        <strain evidence="2">T4</strain>
    </source>
</reference>
<dbReference type="InParanoid" id="G2Y4L8"/>